<dbReference type="GO" id="GO:0003824">
    <property type="term" value="F:catalytic activity"/>
    <property type="evidence" value="ECO:0007669"/>
    <property type="project" value="InterPro"/>
</dbReference>
<evidence type="ECO:0000313" key="2">
    <source>
        <dbReference type="Proteomes" id="UP000267017"/>
    </source>
</evidence>
<dbReference type="EMBL" id="RRCN01000001">
    <property type="protein sequence ID" value="RRJ61826.1"/>
    <property type="molecule type" value="Genomic_DNA"/>
</dbReference>
<keyword evidence="2" id="KW-1185">Reference proteome</keyword>
<comment type="caution">
    <text evidence="1">The sequence shown here is derived from an EMBL/GenBank/DDBJ whole genome shotgun (WGS) entry which is preliminary data.</text>
</comment>
<organism evidence="1 2">
    <name type="scientific">Paenibacillus oralis</name>
    <dbReference type="NCBI Taxonomy" id="2490856"/>
    <lineage>
        <taxon>Bacteria</taxon>
        <taxon>Bacillati</taxon>
        <taxon>Bacillota</taxon>
        <taxon>Bacilli</taxon>
        <taxon>Bacillales</taxon>
        <taxon>Paenibacillaceae</taxon>
        <taxon>Paenibacillus</taxon>
    </lineage>
</organism>
<dbReference type="AlphaFoldDB" id="A0A3P3TVW1"/>
<dbReference type="OrthoDB" id="1893356at2"/>
<protein>
    <recommendedName>
        <fullName evidence="3">Flavoprotein</fullName>
    </recommendedName>
</protein>
<name>A0A3P3TVW1_9BACL</name>
<dbReference type="SUPFAM" id="SSF52507">
    <property type="entry name" value="Homo-oligomeric flavin-containing Cys decarboxylases, HFCD"/>
    <property type="match status" value="1"/>
</dbReference>
<dbReference type="Proteomes" id="UP000267017">
    <property type="component" value="Unassembled WGS sequence"/>
</dbReference>
<evidence type="ECO:0000313" key="1">
    <source>
        <dbReference type="EMBL" id="RRJ61826.1"/>
    </source>
</evidence>
<dbReference type="Gene3D" id="3.40.50.1950">
    <property type="entry name" value="Flavin prenyltransferase-like"/>
    <property type="match status" value="1"/>
</dbReference>
<reference evidence="1 2" key="1">
    <citation type="submission" date="2018-11" db="EMBL/GenBank/DDBJ databases">
        <title>Genome sequencing of Paenibacillus sp. KCOM 3021 (= ChDC PVNT-B20).</title>
        <authorList>
            <person name="Kook J.-K."/>
            <person name="Park S.-N."/>
            <person name="Lim Y.K."/>
        </authorList>
    </citation>
    <scope>NUCLEOTIDE SEQUENCE [LARGE SCALE GENOMIC DNA]</scope>
    <source>
        <strain evidence="1 2">KCOM 3021</strain>
    </source>
</reference>
<sequence length="262" mass="28086">MGAVLNTEALIRQMLESLLPALSRRVVVFLSGGTVNEDSVARVLADYPLYRYSLVIDDSPGLPLLDERLLSRLSARRLTGLAEIEQALREAELVLIPLATRGALSKIALGITDSPLTAGIAAAIMLRKEIIAVRDGYDPLHTVHAAAGMGGNAAYNRMLLGYERTLQDFGVKVVTLAEFRETLSTHGLLAEGDPAASISPGSEKAAALNPPNAIHLPDSVITLADVQHISGGTLSAREDAIITPLARELLEARRVELRFLKK</sequence>
<gene>
    <name evidence="1" type="ORF">EHV15_01680</name>
</gene>
<evidence type="ECO:0008006" key="3">
    <source>
        <dbReference type="Google" id="ProtNLM"/>
    </source>
</evidence>
<accession>A0A3P3TVW1</accession>
<dbReference type="InterPro" id="IPR036551">
    <property type="entry name" value="Flavin_trans-like"/>
</dbReference>
<dbReference type="RefSeq" id="WP_128629751.1">
    <property type="nucleotide sequence ID" value="NZ_RRCN01000001.1"/>
</dbReference>
<proteinExistence type="predicted"/>